<organism evidence="2 3">
    <name type="scientific">Polaribacter filamentus</name>
    <dbReference type="NCBI Taxonomy" id="53483"/>
    <lineage>
        <taxon>Bacteria</taxon>
        <taxon>Pseudomonadati</taxon>
        <taxon>Bacteroidota</taxon>
        <taxon>Flavobacteriia</taxon>
        <taxon>Flavobacteriales</taxon>
        <taxon>Flavobacteriaceae</taxon>
    </lineage>
</organism>
<dbReference type="GO" id="GO:0006506">
    <property type="term" value="P:GPI anchor biosynthetic process"/>
    <property type="evidence" value="ECO:0007669"/>
    <property type="project" value="TreeGrafter"/>
</dbReference>
<feature type="domain" description="Endonuclease/exonuclease/phosphatase" evidence="1">
    <location>
        <begin position="57"/>
        <end position="315"/>
    </location>
</feature>
<protein>
    <submittedName>
        <fullName evidence="2">Endonuclease/exonuclease/phosphatase</fullName>
    </submittedName>
</protein>
<keyword evidence="2" id="KW-0269">Exonuclease</keyword>
<dbReference type="OrthoDB" id="5447300at2"/>
<keyword evidence="2" id="KW-0255">Endonuclease</keyword>
<dbReference type="EMBL" id="MQUA01000004">
    <property type="protein sequence ID" value="PQB08857.1"/>
    <property type="molecule type" value="Genomic_DNA"/>
</dbReference>
<evidence type="ECO:0000313" key="2">
    <source>
        <dbReference type="EMBL" id="PQB08857.1"/>
    </source>
</evidence>
<evidence type="ECO:0000259" key="1">
    <source>
        <dbReference type="Pfam" id="PF03372"/>
    </source>
</evidence>
<gene>
    <name evidence="2" type="ORF">BST83_00350</name>
</gene>
<dbReference type="RefSeq" id="WP_104808081.1">
    <property type="nucleotide sequence ID" value="NZ_MQUA01000004.1"/>
</dbReference>
<evidence type="ECO:0000313" key="3">
    <source>
        <dbReference type="Proteomes" id="UP000239522"/>
    </source>
</evidence>
<accession>A0A2S7L1W0</accession>
<dbReference type="PANTHER" id="PTHR14859">
    <property type="entry name" value="CALCOFLUOR WHITE HYPERSENSITIVE PROTEIN PRECURSOR"/>
    <property type="match status" value="1"/>
</dbReference>
<dbReference type="InterPro" id="IPR051916">
    <property type="entry name" value="GPI-anchor_lipid_remodeler"/>
</dbReference>
<dbReference type="Gene3D" id="3.60.10.10">
    <property type="entry name" value="Endonuclease/exonuclease/phosphatase"/>
    <property type="match status" value="1"/>
</dbReference>
<sequence>MKPFLKFFYRLLLFLIIAFVIFFFWASSATLDEIEYAKIIEDDSIEVPVNDSVFSILTYNIGYLSGMTNNLPIAKPKELFDDNMAKVLSETKKVNPDIIAFQEIDYNASRSYHINQQEEIAKLGYGYRAQIINWDERYLPFPYWPIAMNFGKVVSGQSIISKYLLKEQQRIVLSRVADEPYYRDVFYLERLAQVVKVVLNGKEVILINTHLEAFDKGTREKQFEEVLKIFDTYKDTYPTILLGDFNSSATDETAIVQKVFAMNTIGNAAFDLLYLENTFNSKEPYERIDYIFYTKNSIEYISGKVLTEFGQASDHLPVLMEFRLK</sequence>
<comment type="caution">
    <text evidence="2">The sequence shown here is derived from an EMBL/GenBank/DDBJ whole genome shotgun (WGS) entry which is preliminary data.</text>
</comment>
<dbReference type="PANTHER" id="PTHR14859:SF15">
    <property type="entry name" value="ENDONUCLEASE_EXONUCLEASE_PHOSPHATASE DOMAIN-CONTAINING PROTEIN"/>
    <property type="match status" value="1"/>
</dbReference>
<dbReference type="GO" id="GO:0004527">
    <property type="term" value="F:exonuclease activity"/>
    <property type="evidence" value="ECO:0007669"/>
    <property type="project" value="UniProtKB-KW"/>
</dbReference>
<keyword evidence="3" id="KW-1185">Reference proteome</keyword>
<keyword evidence="2" id="KW-0378">Hydrolase</keyword>
<dbReference type="AlphaFoldDB" id="A0A2S7L1W0"/>
<proteinExistence type="predicted"/>
<dbReference type="GO" id="GO:0004519">
    <property type="term" value="F:endonuclease activity"/>
    <property type="evidence" value="ECO:0007669"/>
    <property type="project" value="UniProtKB-KW"/>
</dbReference>
<dbReference type="SUPFAM" id="SSF56219">
    <property type="entry name" value="DNase I-like"/>
    <property type="match status" value="1"/>
</dbReference>
<dbReference type="InterPro" id="IPR005135">
    <property type="entry name" value="Endo/exonuclease/phosphatase"/>
</dbReference>
<dbReference type="Proteomes" id="UP000239522">
    <property type="component" value="Unassembled WGS sequence"/>
</dbReference>
<name>A0A2S7L1W0_9FLAO</name>
<dbReference type="InterPro" id="IPR036691">
    <property type="entry name" value="Endo/exonu/phosph_ase_sf"/>
</dbReference>
<reference evidence="2 3" key="1">
    <citation type="submission" date="2016-11" db="EMBL/GenBank/DDBJ databases">
        <title>Trade-off between light-utilization and light-protection in marine flavobacteria.</title>
        <authorList>
            <person name="Kumagai Y."/>
        </authorList>
    </citation>
    <scope>NUCLEOTIDE SEQUENCE [LARGE SCALE GENOMIC DNA]</scope>
    <source>
        <strain evidence="2 3">ATCC 700397</strain>
    </source>
</reference>
<keyword evidence="2" id="KW-0540">Nuclease</keyword>
<dbReference type="Pfam" id="PF03372">
    <property type="entry name" value="Exo_endo_phos"/>
    <property type="match status" value="1"/>
</dbReference>
<dbReference type="GO" id="GO:0016020">
    <property type="term" value="C:membrane"/>
    <property type="evidence" value="ECO:0007669"/>
    <property type="project" value="GOC"/>
</dbReference>